<dbReference type="Proteomes" id="UP001353858">
    <property type="component" value="Unassembled WGS sequence"/>
</dbReference>
<keyword evidence="10" id="KW-1185">Reference proteome</keyword>
<accession>A0AAN7SPJ0</accession>
<dbReference type="PANTHER" id="PTHR22930">
    <property type="match status" value="1"/>
</dbReference>
<evidence type="ECO:0000256" key="7">
    <source>
        <dbReference type="ARBA" id="ARBA00023242"/>
    </source>
</evidence>
<protein>
    <recommendedName>
        <fullName evidence="8">DDE Tnp4 domain-containing protein</fullName>
    </recommendedName>
</protein>
<keyword evidence="6" id="KW-0378">Hydrolase</keyword>
<dbReference type="GO" id="GO:0016787">
    <property type="term" value="F:hydrolase activity"/>
    <property type="evidence" value="ECO:0007669"/>
    <property type="project" value="UniProtKB-KW"/>
</dbReference>
<dbReference type="GO" id="GO:0005634">
    <property type="term" value="C:nucleus"/>
    <property type="evidence" value="ECO:0007669"/>
    <property type="project" value="UniProtKB-SubCell"/>
</dbReference>
<reference evidence="10" key="1">
    <citation type="submission" date="2023-01" db="EMBL/GenBank/DDBJ databases">
        <title>Key to firefly adult light organ development and bioluminescence: homeobox transcription factors regulate luciferase expression and transportation to peroxisome.</title>
        <authorList>
            <person name="Fu X."/>
        </authorList>
    </citation>
    <scope>NUCLEOTIDE SEQUENCE [LARGE SCALE GENOMIC DNA]</scope>
</reference>
<evidence type="ECO:0000256" key="3">
    <source>
        <dbReference type="ARBA" id="ARBA00006958"/>
    </source>
</evidence>
<keyword evidence="7" id="KW-0539">Nucleus</keyword>
<dbReference type="InterPro" id="IPR027806">
    <property type="entry name" value="HARBI1_dom"/>
</dbReference>
<evidence type="ECO:0000256" key="1">
    <source>
        <dbReference type="ARBA" id="ARBA00001968"/>
    </source>
</evidence>
<gene>
    <name evidence="9" type="ORF">RN001_012542</name>
</gene>
<organism evidence="9 10">
    <name type="scientific">Aquatica leii</name>
    <dbReference type="NCBI Taxonomy" id="1421715"/>
    <lineage>
        <taxon>Eukaryota</taxon>
        <taxon>Metazoa</taxon>
        <taxon>Ecdysozoa</taxon>
        <taxon>Arthropoda</taxon>
        <taxon>Hexapoda</taxon>
        <taxon>Insecta</taxon>
        <taxon>Pterygota</taxon>
        <taxon>Neoptera</taxon>
        <taxon>Endopterygota</taxon>
        <taxon>Coleoptera</taxon>
        <taxon>Polyphaga</taxon>
        <taxon>Elateriformia</taxon>
        <taxon>Elateroidea</taxon>
        <taxon>Lampyridae</taxon>
        <taxon>Luciolinae</taxon>
        <taxon>Aquatica</taxon>
    </lineage>
</organism>
<dbReference type="Pfam" id="PF13359">
    <property type="entry name" value="DDE_Tnp_4"/>
    <property type="match status" value="1"/>
</dbReference>
<dbReference type="GO" id="GO:0004518">
    <property type="term" value="F:nuclease activity"/>
    <property type="evidence" value="ECO:0007669"/>
    <property type="project" value="UniProtKB-KW"/>
</dbReference>
<evidence type="ECO:0000313" key="9">
    <source>
        <dbReference type="EMBL" id="KAK4876120.1"/>
    </source>
</evidence>
<comment type="subcellular location">
    <subcellularLocation>
        <location evidence="2">Nucleus</location>
    </subcellularLocation>
</comment>
<feature type="domain" description="DDE Tnp4" evidence="8">
    <location>
        <begin position="104"/>
        <end position="259"/>
    </location>
</feature>
<evidence type="ECO:0000256" key="2">
    <source>
        <dbReference type="ARBA" id="ARBA00004123"/>
    </source>
</evidence>
<dbReference type="PANTHER" id="PTHR22930:SF289">
    <property type="entry name" value="DDE TNP4 DOMAIN-CONTAINING PROTEIN-RELATED"/>
    <property type="match status" value="1"/>
</dbReference>
<proteinExistence type="inferred from homology"/>
<keyword evidence="4" id="KW-0540">Nuclease</keyword>
<evidence type="ECO:0000259" key="8">
    <source>
        <dbReference type="Pfam" id="PF13359"/>
    </source>
</evidence>
<comment type="caution">
    <text evidence="9">The sequence shown here is derived from an EMBL/GenBank/DDBJ whole genome shotgun (WGS) entry which is preliminary data.</text>
</comment>
<evidence type="ECO:0000313" key="10">
    <source>
        <dbReference type="Proteomes" id="UP001353858"/>
    </source>
</evidence>
<evidence type="ECO:0000256" key="5">
    <source>
        <dbReference type="ARBA" id="ARBA00022723"/>
    </source>
</evidence>
<evidence type="ECO:0000256" key="4">
    <source>
        <dbReference type="ARBA" id="ARBA00022722"/>
    </source>
</evidence>
<comment type="cofactor">
    <cofactor evidence="1">
        <name>a divalent metal cation</name>
        <dbReference type="ChEBI" id="CHEBI:60240"/>
    </cofactor>
</comment>
<dbReference type="InterPro" id="IPR045249">
    <property type="entry name" value="HARBI1-like"/>
</dbReference>
<evidence type="ECO:0000256" key="6">
    <source>
        <dbReference type="ARBA" id="ARBA00022801"/>
    </source>
</evidence>
<comment type="similarity">
    <text evidence="3">Belongs to the HARBI1 family.</text>
</comment>
<sequence length="305" mass="35152">MWSEQEFFMRFHLQKATVMNHAVSPRNQLLLALRFYAIGNMLIAVSDFSGVHKTTVCQIIKRVTTAIASLTATYIIMPRNEQEMRNTQMEFHRIARFLKIIGAIDCTHVKIQSPDMLISHFNYHYQYFRNRKGYFSLNIQVVADSTLRILDVVARWPGSHDQTVFKNSRIHARLEAGEFNNCIILADSAYGLTKYLITPLLYPTTRCEQLFNEAQIRSRNLVKRLFGVWKRRFPVLSLGIRLSLATTQAVVIACAVLQNIAIDRNEDQPPDNPNVVVPAFEPDEAHNIDNINEVQAYKQIFTKHL</sequence>
<dbReference type="EMBL" id="JARPUR010000005">
    <property type="protein sequence ID" value="KAK4876120.1"/>
    <property type="molecule type" value="Genomic_DNA"/>
</dbReference>
<name>A0AAN7SPJ0_9COLE</name>
<keyword evidence="5" id="KW-0479">Metal-binding</keyword>
<dbReference type="GO" id="GO:0046872">
    <property type="term" value="F:metal ion binding"/>
    <property type="evidence" value="ECO:0007669"/>
    <property type="project" value="UniProtKB-KW"/>
</dbReference>
<dbReference type="AlphaFoldDB" id="A0AAN7SPJ0"/>